<feature type="domain" description="Ubiquitin-like" evidence="2">
    <location>
        <begin position="351"/>
        <end position="425"/>
    </location>
</feature>
<feature type="compositionally biased region" description="Basic residues" evidence="1">
    <location>
        <begin position="48"/>
        <end position="60"/>
    </location>
</feature>
<keyword evidence="4" id="KW-1185">Reference proteome</keyword>
<dbReference type="GeneID" id="91989685"/>
<gene>
    <name evidence="3" type="ORF">I308_102829</name>
</gene>
<feature type="compositionally biased region" description="Pro residues" evidence="1">
    <location>
        <begin position="25"/>
        <end position="35"/>
    </location>
</feature>
<feature type="domain" description="Ubiquitin-like" evidence="2">
    <location>
        <begin position="173"/>
        <end position="257"/>
    </location>
</feature>
<comment type="caution">
    <text evidence="3">The sequence shown here is derived from an EMBL/GenBank/DDBJ whole genome shotgun (WGS) entry which is preliminary data.</text>
</comment>
<reference evidence="3 4" key="2">
    <citation type="submission" date="2024-01" db="EMBL/GenBank/DDBJ databases">
        <title>Comparative genomics of Cryptococcus and Kwoniella reveals pathogenesis evolution and contrasting modes of karyotype evolution via chromosome fusion or intercentromeric recombination.</title>
        <authorList>
            <person name="Coelho M.A."/>
            <person name="David-Palma M."/>
            <person name="Shea T."/>
            <person name="Bowers K."/>
            <person name="Mcginley-Smith S."/>
            <person name="Mohammad A.W."/>
            <person name="Gnirke A."/>
            <person name="Yurkov A.M."/>
            <person name="Nowrousian M."/>
            <person name="Sun S."/>
            <person name="Cuomo C.A."/>
            <person name="Heitman J."/>
        </authorList>
    </citation>
    <scope>NUCLEOTIDE SEQUENCE [LARGE SCALE GENOMIC DNA]</scope>
    <source>
        <strain evidence="3 4">IND107</strain>
    </source>
</reference>
<dbReference type="CDD" id="cd17080">
    <property type="entry name" value="Ubl_SLD2_Esc2_like"/>
    <property type="match status" value="1"/>
</dbReference>
<feature type="compositionally biased region" description="Basic and acidic residues" evidence="1">
    <location>
        <begin position="107"/>
        <end position="118"/>
    </location>
</feature>
<organism evidence="3 4">
    <name type="scientific">Cryptococcus tetragattii IND107</name>
    <dbReference type="NCBI Taxonomy" id="1296105"/>
    <lineage>
        <taxon>Eukaryota</taxon>
        <taxon>Fungi</taxon>
        <taxon>Dikarya</taxon>
        <taxon>Basidiomycota</taxon>
        <taxon>Agaricomycotina</taxon>
        <taxon>Tremellomycetes</taxon>
        <taxon>Tremellales</taxon>
        <taxon>Cryptococcaceae</taxon>
        <taxon>Cryptococcus</taxon>
        <taxon>Cryptococcus gattii species complex</taxon>
    </lineage>
</organism>
<dbReference type="InterPro" id="IPR000626">
    <property type="entry name" value="Ubiquitin-like_dom"/>
</dbReference>
<evidence type="ECO:0000259" key="2">
    <source>
        <dbReference type="PROSITE" id="PS50053"/>
    </source>
</evidence>
<dbReference type="RefSeq" id="XP_066614833.1">
    <property type="nucleotide sequence ID" value="XM_066757364.1"/>
</dbReference>
<evidence type="ECO:0000313" key="3">
    <source>
        <dbReference type="EMBL" id="KAL0250646.1"/>
    </source>
</evidence>
<feature type="region of interest" description="Disordered" evidence="1">
    <location>
        <begin position="1"/>
        <end position="121"/>
    </location>
</feature>
<reference evidence="4" key="1">
    <citation type="submission" date="2015-01" db="EMBL/GenBank/DDBJ databases">
        <title>The Genome Sequence of Cryptococcus gattii MMRL2647.</title>
        <authorList>
            <consortium name="The Broad Institute Genomics Platform"/>
            <person name="Cuomo C."/>
            <person name="Litvintseva A."/>
            <person name="Chen Y."/>
            <person name="Heitman J."/>
            <person name="Sun S."/>
            <person name="Springer D."/>
            <person name="Dromer F."/>
            <person name="Young S."/>
            <person name="Zeng Q."/>
            <person name="Gargeya S."/>
            <person name="Abouelleil A."/>
            <person name="Alvarado L."/>
            <person name="Chapman S.B."/>
            <person name="Gainer-Dewar J."/>
            <person name="Goldberg J."/>
            <person name="Griggs A."/>
            <person name="Gujja S."/>
            <person name="Hansen M."/>
            <person name="Howarth C."/>
            <person name="Imamovic A."/>
            <person name="Larimer J."/>
            <person name="Murphy C."/>
            <person name="Naylor J."/>
            <person name="Pearson M."/>
            <person name="Priest M."/>
            <person name="Roberts A."/>
            <person name="Saif S."/>
            <person name="Shea T."/>
            <person name="Sykes S."/>
            <person name="Wortman J."/>
            <person name="Nusbaum C."/>
            <person name="Birren B."/>
        </authorList>
    </citation>
    <scope>NUCLEOTIDE SEQUENCE [LARGE SCALE GENOMIC DNA]</scope>
    <source>
        <strain evidence="4">IND107</strain>
    </source>
</reference>
<dbReference type="Gene3D" id="3.10.20.90">
    <property type="entry name" value="Phosphatidylinositol 3-kinase Catalytic Subunit, Chain A, domain 1"/>
    <property type="match status" value="1"/>
</dbReference>
<sequence length="425" mass="47415">MPDSDSDSSTDFFISKRKPNLKASTPPPIHSPSPAPSDSDEDPESSGRKKKKRLNSRKPQSKLPEWARQTSEQKKERKRSSVARASTETRDREGSNSSFTTAAAEDGAGKKKERRRVELTPPPVISEKKNQELRELVQRMYGGGSALDLLDDDDDVEPQPVSPIVSPQKEEVVDIVVKMELDPVKKARAPSVAIRMYERPTTLKLRREETMFRALEVMGDKLQRSPEDIVLIYEGKRVYSRDTARQLGILGGSSVEMKGYEKSYWDRLEAERLRRIENFDLDYSNRSPSPQPILQAQAPAQVSTAFKSKAQSQSQPHGASQLYAGLAPLVVEPPNPSHVNNSPPAVADDSIKLVVRGADGKEARMKVAKTVTAHTVLRFYCKKTDRPKDDANKMELVFDGETMGKDATVGDMDCEDGDMLEVRIH</sequence>
<accession>A0ABR3BVD5</accession>
<evidence type="ECO:0000313" key="4">
    <source>
        <dbReference type="Proteomes" id="UP000054399"/>
    </source>
</evidence>
<dbReference type="Proteomes" id="UP000054399">
    <property type="component" value="Unassembled WGS sequence"/>
</dbReference>
<dbReference type="InterPro" id="IPR029071">
    <property type="entry name" value="Ubiquitin-like_domsf"/>
</dbReference>
<protein>
    <recommendedName>
        <fullName evidence="2">Ubiquitin-like domain-containing protein</fullName>
    </recommendedName>
</protein>
<dbReference type="PROSITE" id="PS50053">
    <property type="entry name" value="UBIQUITIN_2"/>
    <property type="match status" value="2"/>
</dbReference>
<dbReference type="InterPro" id="IPR022617">
    <property type="entry name" value="Rad60/SUMO-like_dom"/>
</dbReference>
<dbReference type="Pfam" id="PF11976">
    <property type="entry name" value="Rad60-SLD"/>
    <property type="match status" value="1"/>
</dbReference>
<proteinExistence type="predicted"/>
<dbReference type="SUPFAM" id="SSF54236">
    <property type="entry name" value="Ubiquitin-like"/>
    <property type="match status" value="2"/>
</dbReference>
<evidence type="ECO:0000256" key="1">
    <source>
        <dbReference type="SAM" id="MobiDB-lite"/>
    </source>
</evidence>
<name>A0ABR3BVD5_9TREE</name>
<dbReference type="EMBL" id="ATAM02000004">
    <property type="protein sequence ID" value="KAL0250646.1"/>
    <property type="molecule type" value="Genomic_DNA"/>
</dbReference>